<feature type="binding site" evidence="7">
    <location>
        <position position="63"/>
    </location>
    <ligand>
        <name>Zn(2+)</name>
        <dbReference type="ChEBI" id="CHEBI:29105"/>
    </ligand>
</feature>
<dbReference type="Pfam" id="PF00484">
    <property type="entry name" value="Pro_CA"/>
    <property type="match status" value="1"/>
</dbReference>
<evidence type="ECO:0000256" key="1">
    <source>
        <dbReference type="ARBA" id="ARBA00006217"/>
    </source>
</evidence>
<feature type="binding site" evidence="7">
    <location>
        <position position="65"/>
    </location>
    <ligand>
        <name>Zn(2+)</name>
        <dbReference type="ChEBI" id="CHEBI:29105"/>
    </ligand>
</feature>
<dbReference type="SMART" id="SM00947">
    <property type="entry name" value="Pro_CA"/>
    <property type="match status" value="1"/>
</dbReference>
<accession>A0A0M0JSS3</accession>
<comment type="cofactor">
    <cofactor evidence="7">
        <name>Zn(2+)</name>
        <dbReference type="ChEBI" id="CHEBI:29105"/>
    </cofactor>
    <text evidence="7">Binds 1 zinc ion per subunit.</text>
</comment>
<dbReference type="Proteomes" id="UP000037460">
    <property type="component" value="Unassembled WGS sequence"/>
</dbReference>
<dbReference type="PROSITE" id="PS00705">
    <property type="entry name" value="PROK_CO2_ANHYDRASE_2"/>
    <property type="match status" value="1"/>
</dbReference>
<evidence type="ECO:0000256" key="6">
    <source>
        <dbReference type="ARBA" id="ARBA00048348"/>
    </source>
</evidence>
<keyword evidence="3 7" id="KW-0479">Metal-binding</keyword>
<keyword evidence="5 8" id="KW-0456">Lyase</keyword>
<dbReference type="CDD" id="cd00883">
    <property type="entry name" value="beta_CA_cladeA"/>
    <property type="match status" value="1"/>
</dbReference>
<dbReference type="EC" id="4.2.1.1" evidence="2 8"/>
<feature type="binding site" evidence="7">
    <location>
        <position position="122"/>
    </location>
    <ligand>
        <name>Zn(2+)</name>
        <dbReference type="ChEBI" id="CHEBI:29105"/>
    </ligand>
</feature>
<evidence type="ECO:0000256" key="2">
    <source>
        <dbReference type="ARBA" id="ARBA00012925"/>
    </source>
</evidence>
<dbReference type="GO" id="GO:0015976">
    <property type="term" value="P:carbon utilization"/>
    <property type="evidence" value="ECO:0007669"/>
    <property type="project" value="InterPro"/>
</dbReference>
<protein>
    <recommendedName>
        <fullName evidence="2 8">Carbonic anhydrase</fullName>
        <ecNumber evidence="2 8">4.2.1.1</ecNumber>
    </recommendedName>
    <alternativeName>
        <fullName evidence="8">Carbonate dehydratase</fullName>
    </alternativeName>
</protein>
<dbReference type="PANTHER" id="PTHR11002:SF76">
    <property type="entry name" value="CARBONIC ANHYDRASE"/>
    <property type="match status" value="1"/>
</dbReference>
<gene>
    <name evidence="9" type="ORF">Ctob_014105</name>
</gene>
<feature type="binding site" evidence="7">
    <location>
        <position position="119"/>
    </location>
    <ligand>
        <name>Zn(2+)</name>
        <dbReference type="ChEBI" id="CHEBI:29105"/>
    </ligand>
</feature>
<evidence type="ECO:0000313" key="10">
    <source>
        <dbReference type="Proteomes" id="UP000037460"/>
    </source>
</evidence>
<evidence type="ECO:0000256" key="3">
    <source>
        <dbReference type="ARBA" id="ARBA00022723"/>
    </source>
</evidence>
<evidence type="ECO:0000256" key="4">
    <source>
        <dbReference type="ARBA" id="ARBA00022833"/>
    </source>
</evidence>
<dbReference type="InterPro" id="IPR001765">
    <property type="entry name" value="Carbonic_anhydrase"/>
</dbReference>
<comment type="function">
    <text evidence="8">Reversible hydration of carbon dioxide.</text>
</comment>
<dbReference type="OrthoDB" id="10248475at2759"/>
<reference evidence="10" key="1">
    <citation type="journal article" date="2015" name="PLoS Genet.">
        <title>Genome Sequence and Transcriptome Analyses of Chrysochromulina tobin: Metabolic Tools for Enhanced Algal Fitness in the Prominent Order Prymnesiales (Haptophyceae).</title>
        <authorList>
            <person name="Hovde B.T."/>
            <person name="Deodato C.R."/>
            <person name="Hunsperger H.M."/>
            <person name="Ryken S.A."/>
            <person name="Yost W."/>
            <person name="Jha R.K."/>
            <person name="Patterson J."/>
            <person name="Monnat R.J. Jr."/>
            <person name="Barlow S.B."/>
            <person name="Starkenburg S.R."/>
            <person name="Cattolico R.A."/>
        </authorList>
    </citation>
    <scope>NUCLEOTIDE SEQUENCE</scope>
    <source>
        <strain evidence="10">CCMP291</strain>
    </source>
</reference>
<keyword evidence="4 7" id="KW-0862">Zinc</keyword>
<dbReference type="Gene3D" id="3.40.1050.10">
    <property type="entry name" value="Carbonic anhydrase"/>
    <property type="match status" value="1"/>
</dbReference>
<evidence type="ECO:0000256" key="8">
    <source>
        <dbReference type="RuleBase" id="RU003956"/>
    </source>
</evidence>
<sequence>MEDPISRKGEFKMSMDAPPEKGEGMFDIADFMEGNRRWVEENEEWFKLHGHKKQEPKCLWIGCSDARVPANQVIGQPVGAVFVHRNIANLVVSADMNIKSVIQYAVSVLKVPHIIVCGHYDCGGVKAAMAKTPLDSNALGSPIEDWLHNIRDVSRLHSDELEAITDPDLKHRRLVELNVIEQCLNIFKLGVVQRRRLMTSQVAGAWAQPRVHGLVYCTETGRLINLAHDFRAERKKLGKHYELFQ</sequence>
<dbReference type="PANTHER" id="PTHR11002">
    <property type="entry name" value="CARBONIC ANHYDRASE"/>
    <property type="match status" value="1"/>
</dbReference>
<name>A0A0M0JSS3_9EUKA</name>
<dbReference type="SUPFAM" id="SSF53056">
    <property type="entry name" value="beta-carbonic anhydrase, cab"/>
    <property type="match status" value="1"/>
</dbReference>
<evidence type="ECO:0000313" key="9">
    <source>
        <dbReference type="EMBL" id="KOO29535.1"/>
    </source>
</evidence>
<proteinExistence type="inferred from homology"/>
<comment type="catalytic activity">
    <reaction evidence="6 8">
        <text>hydrogencarbonate + H(+) = CO2 + H2O</text>
        <dbReference type="Rhea" id="RHEA:10748"/>
        <dbReference type="ChEBI" id="CHEBI:15377"/>
        <dbReference type="ChEBI" id="CHEBI:15378"/>
        <dbReference type="ChEBI" id="CHEBI:16526"/>
        <dbReference type="ChEBI" id="CHEBI:17544"/>
        <dbReference type="EC" id="4.2.1.1"/>
    </reaction>
</comment>
<comment type="similarity">
    <text evidence="1 8">Belongs to the beta-class carbonic anhydrase family.</text>
</comment>
<dbReference type="GO" id="GO:0004089">
    <property type="term" value="F:carbonate dehydratase activity"/>
    <property type="evidence" value="ECO:0007669"/>
    <property type="project" value="UniProtKB-UniRule"/>
</dbReference>
<dbReference type="AlphaFoldDB" id="A0A0M0JSS3"/>
<dbReference type="InterPro" id="IPR036874">
    <property type="entry name" value="Carbonic_anhydrase_sf"/>
</dbReference>
<comment type="caution">
    <text evidence="9">The sequence shown here is derived from an EMBL/GenBank/DDBJ whole genome shotgun (WGS) entry which is preliminary data.</text>
</comment>
<dbReference type="EMBL" id="JWZX01002401">
    <property type="protein sequence ID" value="KOO29535.1"/>
    <property type="molecule type" value="Genomic_DNA"/>
</dbReference>
<evidence type="ECO:0000256" key="5">
    <source>
        <dbReference type="ARBA" id="ARBA00023239"/>
    </source>
</evidence>
<dbReference type="InterPro" id="IPR015892">
    <property type="entry name" value="Carbonic_anhydrase_CS"/>
</dbReference>
<evidence type="ECO:0000256" key="7">
    <source>
        <dbReference type="PIRSR" id="PIRSR601765-1"/>
    </source>
</evidence>
<keyword evidence="10" id="KW-1185">Reference proteome</keyword>
<dbReference type="GO" id="GO:0008270">
    <property type="term" value="F:zinc ion binding"/>
    <property type="evidence" value="ECO:0007669"/>
    <property type="project" value="UniProtKB-UniRule"/>
</dbReference>
<organism evidence="9 10">
    <name type="scientific">Chrysochromulina tobinii</name>
    <dbReference type="NCBI Taxonomy" id="1460289"/>
    <lineage>
        <taxon>Eukaryota</taxon>
        <taxon>Haptista</taxon>
        <taxon>Haptophyta</taxon>
        <taxon>Prymnesiophyceae</taxon>
        <taxon>Prymnesiales</taxon>
        <taxon>Chrysochromulinaceae</taxon>
        <taxon>Chrysochromulina</taxon>
    </lineage>
</organism>